<sequence>MSNSQFFHIFDFDGVLFDFRKTWKLFPNTIQILKNLKQKGYRIALASKRQANSSFSEQILNVLRENNIHDLFDGIYIADQTKVTHILTMQNNLEKKYGTSLKPILYDDDEQNIKECSSAGYITVHINTHEGIKESDIIKEDS</sequence>
<dbReference type="PANTHER" id="PTHR17901">
    <property type="entry name" value="MAGNESIUM-DEPENDENT PHOSPHATASE 1 MDP1"/>
    <property type="match status" value="1"/>
</dbReference>
<name>A0A3G4ZTF8_9VIRU</name>
<protein>
    <submittedName>
        <fullName evidence="1">Uncharacterized protein</fullName>
    </submittedName>
</protein>
<dbReference type="PANTHER" id="PTHR17901:SF14">
    <property type="entry name" value="MAGNESIUM-DEPENDENT PHOSPHATASE 1"/>
    <property type="match status" value="1"/>
</dbReference>
<proteinExistence type="predicted"/>
<accession>A0A3G4ZTF8</accession>
<dbReference type="InterPro" id="IPR036412">
    <property type="entry name" value="HAD-like_sf"/>
</dbReference>
<gene>
    <name evidence="1" type="ORF">Edafosvirus6_16</name>
</gene>
<dbReference type="InterPro" id="IPR023214">
    <property type="entry name" value="HAD_sf"/>
</dbReference>
<dbReference type="Gene3D" id="3.40.50.1000">
    <property type="entry name" value="HAD superfamily/HAD-like"/>
    <property type="match status" value="1"/>
</dbReference>
<dbReference type="SUPFAM" id="SSF56784">
    <property type="entry name" value="HAD-like"/>
    <property type="match status" value="1"/>
</dbReference>
<dbReference type="EMBL" id="MK072071">
    <property type="protein sequence ID" value="AYV78167.1"/>
    <property type="molecule type" value="Genomic_DNA"/>
</dbReference>
<organism evidence="1">
    <name type="scientific">Edafosvirus sp</name>
    <dbReference type="NCBI Taxonomy" id="2487765"/>
    <lineage>
        <taxon>Viruses</taxon>
        <taxon>Varidnaviria</taxon>
        <taxon>Bamfordvirae</taxon>
        <taxon>Nucleocytoviricota</taxon>
        <taxon>Megaviricetes</taxon>
        <taxon>Imitervirales</taxon>
        <taxon>Mimiviridae</taxon>
        <taxon>Klosneuvirinae</taxon>
    </lineage>
</organism>
<dbReference type="GO" id="GO:0003993">
    <property type="term" value="F:acid phosphatase activity"/>
    <property type="evidence" value="ECO:0007669"/>
    <property type="project" value="TreeGrafter"/>
</dbReference>
<dbReference type="InterPro" id="IPR010036">
    <property type="entry name" value="MDP_1_eu_arc"/>
</dbReference>
<evidence type="ECO:0000313" key="1">
    <source>
        <dbReference type="EMBL" id="AYV78167.1"/>
    </source>
</evidence>
<dbReference type="Pfam" id="PF12689">
    <property type="entry name" value="Acid_PPase"/>
    <property type="match status" value="1"/>
</dbReference>
<reference evidence="1" key="1">
    <citation type="submission" date="2018-10" db="EMBL/GenBank/DDBJ databases">
        <title>Hidden diversity of soil giant viruses.</title>
        <authorList>
            <person name="Schulz F."/>
            <person name="Alteio L."/>
            <person name="Goudeau D."/>
            <person name="Ryan E.M."/>
            <person name="Malmstrom R.R."/>
            <person name="Blanchard J."/>
            <person name="Woyke T."/>
        </authorList>
    </citation>
    <scope>NUCLEOTIDE SEQUENCE</scope>
    <source>
        <strain evidence="1">EDV1</strain>
    </source>
</reference>